<dbReference type="Pfam" id="PF07973">
    <property type="entry name" value="tRNA_SAD"/>
    <property type="match status" value="1"/>
</dbReference>
<dbReference type="HAMAP" id="MF_00036_B">
    <property type="entry name" value="Ala_tRNA_synth_B"/>
    <property type="match status" value="1"/>
</dbReference>
<dbReference type="PANTHER" id="PTHR11777">
    <property type="entry name" value="ALANYL-TRNA SYNTHETASE"/>
    <property type="match status" value="1"/>
</dbReference>
<dbReference type="SUPFAM" id="SSF55681">
    <property type="entry name" value="Class II aaRS and biotin synthetases"/>
    <property type="match status" value="1"/>
</dbReference>
<feature type="binding site" evidence="11">
    <location>
        <position position="579"/>
    </location>
    <ligand>
        <name>Zn(2+)</name>
        <dbReference type="ChEBI" id="CHEBI:29105"/>
    </ligand>
</feature>
<evidence type="ECO:0000256" key="2">
    <source>
        <dbReference type="ARBA" id="ARBA00022555"/>
    </source>
</evidence>
<comment type="similarity">
    <text evidence="1 11">Belongs to the class-II aminoacyl-tRNA synthetase family.</text>
</comment>
<comment type="caution">
    <text evidence="13">The sequence shown here is derived from an EMBL/GenBank/DDBJ whole genome shotgun (WGS) entry which is preliminary data.</text>
</comment>
<dbReference type="GO" id="GO:0004813">
    <property type="term" value="F:alanine-tRNA ligase activity"/>
    <property type="evidence" value="ECO:0007669"/>
    <property type="project" value="UniProtKB-EC"/>
</dbReference>
<dbReference type="InterPro" id="IPR045864">
    <property type="entry name" value="aa-tRNA-synth_II/BPL/LPL"/>
</dbReference>
<dbReference type="Proteomes" id="UP000674217">
    <property type="component" value="Unassembled WGS sequence"/>
</dbReference>
<dbReference type="InterPro" id="IPR050058">
    <property type="entry name" value="Ala-tRNA_ligase"/>
</dbReference>
<sequence>MKSQDVRKQFLDFFASQGHLIVPSAPIVLKDDPTLMFNNSGMAQFKEYFLGNATPKSNRIADTQKCLRVSGKHNDLEDVGFDTYHHTMFEMLGNWSFGDYFKKEAINWAWQLLTEVYKIPKENLYVSVFEGNAEENVPFDQEAWDIWKELIDEDRIILGNKKDNFWEMGDQGPCGPCSEIHVDLRTAEEKAAVSGKSLVNNDHPQVVEIWNNVFMEFNRKADGSLEKLPAKHVDTGMGFERLCMALQGVTSNYDTDVFTPLIKKVEQITGAKYTTNDVILSASEESQNKTNIAIRVIVDHVRAVAFAIADGQLPSNTGAGYVIRRILRRAIRYGFTFLDIKEPFVNQLVAVLANQMGEFFPEIKLQETFVTNVIREEEASFLRTLDQGLQLLDKVIADTKKALPSEGLGRISGAKAFELYDTFGFPKDLTALILKEKGMSFNEAEFDASMQAQKARSRAASEVSTEDWSVLIPGNVETFVGYDQTENEAKITRIRKVDSKKDGVLYQIVLDNTPFYPEGGGQVGDKGTLVSANETIEIIDTKKENNLILHFTKQLPENIEASFVAKVNTELRTLTSRNHSATHLMHQALRSILGTHVEQKGSLVNSSYLRFDFSHFAKMTETELQQVEDFVNARIQEQLPLIERRNIPFAQAVEEGAMALFGEKYGDHVRAIKFGESMELCGGIHVKNTAEIWHFKIVSEGAVAAGIRRIEAITSDAVKAFYATQENTLNEVKVALKNPQDILKAVHSMQEENSKFKKEIENLVKEKIEGLKNILVTEFQEINGVNFLSKQVNLSMSATKDLAMAIGSATPSSFVFLASIEDDLPNIHCFISKELVSQKGLNAGNVIRELGKFIDGNGGGQPFFASGKGKNVSGIKEVLEKAIDFVK</sequence>
<evidence type="ECO:0000256" key="7">
    <source>
        <dbReference type="ARBA" id="ARBA00022840"/>
    </source>
</evidence>
<dbReference type="SUPFAM" id="SSF55186">
    <property type="entry name" value="ThrRS/AlaRS common domain"/>
    <property type="match status" value="1"/>
</dbReference>
<evidence type="ECO:0000259" key="12">
    <source>
        <dbReference type="PROSITE" id="PS50860"/>
    </source>
</evidence>
<dbReference type="Pfam" id="PF02272">
    <property type="entry name" value="DHHA1"/>
    <property type="match status" value="1"/>
</dbReference>
<dbReference type="EC" id="6.1.1.7" evidence="11"/>
<dbReference type="Gene3D" id="3.10.310.40">
    <property type="match status" value="1"/>
</dbReference>
<comment type="subcellular location">
    <subcellularLocation>
        <location evidence="11">Cytoplasm</location>
    </subcellularLocation>
</comment>
<keyword evidence="7 11" id="KW-0067">ATP-binding</keyword>
<dbReference type="Pfam" id="PF01411">
    <property type="entry name" value="tRNA-synt_2c"/>
    <property type="match status" value="1"/>
</dbReference>
<feature type="binding site" evidence="11">
    <location>
        <position position="583"/>
    </location>
    <ligand>
        <name>Zn(2+)</name>
        <dbReference type="ChEBI" id="CHEBI:29105"/>
    </ligand>
</feature>
<dbReference type="EMBL" id="JAGFBU010000001">
    <property type="protein sequence ID" value="MBP4140571.1"/>
    <property type="molecule type" value="Genomic_DNA"/>
</dbReference>
<comment type="domain">
    <text evidence="11">Consists of three domains; the N-terminal catalytic domain, the editing domain and the C-terminal C-Ala domain. The editing domain removes incorrectly charged amino acids, while the C-Ala domain, along with tRNA(Ala), serves as a bridge to cooperatively bring together the editing and aminoacylation centers thus stimulating deacylation of misacylated tRNAs.</text>
</comment>
<dbReference type="Gene3D" id="2.40.30.130">
    <property type="match status" value="1"/>
</dbReference>
<evidence type="ECO:0000256" key="3">
    <source>
        <dbReference type="ARBA" id="ARBA00022598"/>
    </source>
</evidence>
<dbReference type="CDD" id="cd00673">
    <property type="entry name" value="AlaRS_core"/>
    <property type="match status" value="1"/>
</dbReference>
<dbReference type="InterPro" id="IPR018163">
    <property type="entry name" value="Thr/Ala-tRNA-synth_IIc_edit"/>
</dbReference>
<dbReference type="PANTHER" id="PTHR11777:SF9">
    <property type="entry name" value="ALANINE--TRNA LIGASE, CYTOPLASMIC"/>
    <property type="match status" value="1"/>
</dbReference>
<evidence type="ECO:0000256" key="10">
    <source>
        <dbReference type="ARBA" id="ARBA00023146"/>
    </source>
</evidence>
<keyword evidence="10 11" id="KW-0030">Aminoacyl-tRNA synthetase</keyword>
<dbReference type="InterPro" id="IPR009000">
    <property type="entry name" value="Transl_B-barrel_sf"/>
</dbReference>
<name>A0ABS5CPM3_9FLAO</name>
<feature type="domain" description="Alanyl-transfer RNA synthetases family profile" evidence="12">
    <location>
        <begin position="1"/>
        <end position="724"/>
    </location>
</feature>
<keyword evidence="6 11" id="KW-0862">Zinc</keyword>
<keyword evidence="9 11" id="KW-0648">Protein biosynthesis</keyword>
<reference evidence="13 14" key="1">
    <citation type="submission" date="2021-03" db="EMBL/GenBank/DDBJ databases">
        <title>Flavobacterium Flabelliformis Sp. Nov. And Flavobacterium Geliluteum Sp. Nov., Two Novel Multidrug Resistant Psychrophilic Species Isolated From Antarctica.</title>
        <authorList>
            <person name="Kralova S."/>
            <person name="Busse H.J."/>
            <person name="Bezdicek M."/>
            <person name="Nykrynova M."/>
            <person name="Kroupova E."/>
            <person name="Krsek D."/>
            <person name="Sedlacek I."/>
        </authorList>
    </citation>
    <scope>NUCLEOTIDE SEQUENCE [LARGE SCALE GENOMIC DNA]</scope>
    <source>
        <strain evidence="13 14">P4023</strain>
    </source>
</reference>
<evidence type="ECO:0000256" key="9">
    <source>
        <dbReference type="ARBA" id="ARBA00022917"/>
    </source>
</evidence>
<keyword evidence="4 11" id="KW-0479">Metal-binding</keyword>
<dbReference type="Gene3D" id="3.30.980.10">
    <property type="entry name" value="Threonyl-trna Synthetase, Chain A, domain 2"/>
    <property type="match status" value="1"/>
</dbReference>
<evidence type="ECO:0000256" key="11">
    <source>
        <dbReference type="HAMAP-Rule" id="MF_00036"/>
    </source>
</evidence>
<comment type="function">
    <text evidence="11">Catalyzes the attachment of alanine to tRNA(Ala) in a two-step reaction: alanine is first activated by ATP to form Ala-AMP and then transferred to the acceptor end of tRNA(Ala). Also edits incorrectly charged Ser-tRNA(Ala) and Gly-tRNA(Ala) via its editing domain.</text>
</comment>
<dbReference type="InterPro" id="IPR002318">
    <property type="entry name" value="Ala-tRNA-lgiase_IIc"/>
</dbReference>
<evidence type="ECO:0000256" key="4">
    <source>
        <dbReference type="ARBA" id="ARBA00022723"/>
    </source>
</evidence>
<dbReference type="InterPro" id="IPR003156">
    <property type="entry name" value="DHHA1_dom"/>
</dbReference>
<evidence type="ECO:0000313" key="13">
    <source>
        <dbReference type="EMBL" id="MBP4140571.1"/>
    </source>
</evidence>
<dbReference type="Gene3D" id="3.30.930.10">
    <property type="entry name" value="Bira Bifunctional Protein, Domain 2"/>
    <property type="match status" value="1"/>
</dbReference>
<dbReference type="InterPro" id="IPR018162">
    <property type="entry name" value="Ala-tRNA-ligase_IIc_anticod-bd"/>
</dbReference>
<keyword evidence="3 11" id="KW-0436">Ligase</keyword>
<gene>
    <name evidence="11 13" type="primary">alaS</name>
    <name evidence="13" type="ORF">J3S90_02000</name>
</gene>
<keyword evidence="8 11" id="KW-0694">RNA-binding</keyword>
<keyword evidence="11" id="KW-0963">Cytoplasm</keyword>
<organism evidence="13 14">
    <name type="scientific">Flavobacterium flabelliforme</name>
    <dbReference type="NCBI Taxonomy" id="2816119"/>
    <lineage>
        <taxon>Bacteria</taxon>
        <taxon>Pseudomonadati</taxon>
        <taxon>Bacteroidota</taxon>
        <taxon>Flavobacteriia</taxon>
        <taxon>Flavobacteriales</taxon>
        <taxon>Flavobacteriaceae</taxon>
        <taxon>Flavobacterium</taxon>
    </lineage>
</organism>
<evidence type="ECO:0000256" key="8">
    <source>
        <dbReference type="ARBA" id="ARBA00022884"/>
    </source>
</evidence>
<dbReference type="RefSeq" id="WP_210644395.1">
    <property type="nucleotide sequence ID" value="NZ_JAGFBU010000001.1"/>
</dbReference>
<keyword evidence="14" id="KW-1185">Reference proteome</keyword>
<dbReference type="SMART" id="SM00863">
    <property type="entry name" value="tRNA_SAD"/>
    <property type="match status" value="1"/>
</dbReference>
<proteinExistence type="inferred from homology"/>
<dbReference type="InterPro" id="IPR018165">
    <property type="entry name" value="Ala-tRNA-synth_IIc_core"/>
</dbReference>
<evidence type="ECO:0000256" key="5">
    <source>
        <dbReference type="ARBA" id="ARBA00022741"/>
    </source>
</evidence>
<keyword evidence="5 11" id="KW-0547">Nucleotide-binding</keyword>
<evidence type="ECO:0000256" key="6">
    <source>
        <dbReference type="ARBA" id="ARBA00022833"/>
    </source>
</evidence>
<comment type="cofactor">
    <cofactor evidence="11">
        <name>Zn(2+)</name>
        <dbReference type="ChEBI" id="CHEBI:29105"/>
    </cofactor>
    <text evidence="11">Binds 1 zinc ion per subunit.</text>
</comment>
<evidence type="ECO:0000256" key="1">
    <source>
        <dbReference type="ARBA" id="ARBA00008226"/>
    </source>
</evidence>
<dbReference type="SUPFAM" id="SSF101353">
    <property type="entry name" value="Putative anticodon-binding domain of alanyl-tRNA synthetase (AlaRS)"/>
    <property type="match status" value="1"/>
</dbReference>
<dbReference type="PRINTS" id="PR00980">
    <property type="entry name" value="TRNASYNTHALA"/>
</dbReference>
<feature type="binding site" evidence="11">
    <location>
        <position position="681"/>
    </location>
    <ligand>
        <name>Zn(2+)</name>
        <dbReference type="ChEBI" id="CHEBI:29105"/>
    </ligand>
</feature>
<dbReference type="InterPro" id="IPR012947">
    <property type="entry name" value="tRNA_SAD"/>
</dbReference>
<dbReference type="PROSITE" id="PS50860">
    <property type="entry name" value="AA_TRNA_LIGASE_II_ALA"/>
    <property type="match status" value="1"/>
</dbReference>
<accession>A0ABS5CPM3</accession>
<keyword evidence="2 11" id="KW-0820">tRNA-binding</keyword>
<comment type="catalytic activity">
    <reaction evidence="11">
        <text>tRNA(Ala) + L-alanine + ATP = L-alanyl-tRNA(Ala) + AMP + diphosphate</text>
        <dbReference type="Rhea" id="RHEA:12540"/>
        <dbReference type="Rhea" id="RHEA-COMP:9657"/>
        <dbReference type="Rhea" id="RHEA-COMP:9923"/>
        <dbReference type="ChEBI" id="CHEBI:30616"/>
        <dbReference type="ChEBI" id="CHEBI:33019"/>
        <dbReference type="ChEBI" id="CHEBI:57972"/>
        <dbReference type="ChEBI" id="CHEBI:78442"/>
        <dbReference type="ChEBI" id="CHEBI:78497"/>
        <dbReference type="ChEBI" id="CHEBI:456215"/>
        <dbReference type="EC" id="6.1.1.7"/>
    </reaction>
</comment>
<protein>
    <recommendedName>
        <fullName evidence="11">Alanine--tRNA ligase</fullName>
        <ecNumber evidence="11">6.1.1.7</ecNumber>
    </recommendedName>
    <alternativeName>
        <fullName evidence="11">Alanyl-tRNA synthetase</fullName>
        <shortName evidence="11">AlaRS</shortName>
    </alternativeName>
</protein>
<dbReference type="Gene3D" id="3.30.54.20">
    <property type="match status" value="1"/>
</dbReference>
<dbReference type="InterPro" id="IPR018164">
    <property type="entry name" value="Ala-tRNA-synth_IIc_N"/>
</dbReference>
<dbReference type="SUPFAM" id="SSF50447">
    <property type="entry name" value="Translation proteins"/>
    <property type="match status" value="1"/>
</dbReference>
<feature type="binding site" evidence="11">
    <location>
        <position position="685"/>
    </location>
    <ligand>
        <name>Zn(2+)</name>
        <dbReference type="ChEBI" id="CHEBI:29105"/>
    </ligand>
</feature>
<dbReference type="InterPro" id="IPR023033">
    <property type="entry name" value="Ala_tRNA_ligase_euk/bac"/>
</dbReference>
<dbReference type="NCBIfam" id="TIGR00344">
    <property type="entry name" value="alaS"/>
    <property type="match status" value="1"/>
</dbReference>
<evidence type="ECO:0000313" key="14">
    <source>
        <dbReference type="Proteomes" id="UP000674217"/>
    </source>
</evidence>